<accession>A0A9D4CGI4</accession>
<gene>
    <name evidence="1" type="ORF">DPMN_050645</name>
</gene>
<reference evidence="1" key="1">
    <citation type="journal article" date="2019" name="bioRxiv">
        <title>The Genome of the Zebra Mussel, Dreissena polymorpha: A Resource for Invasive Species Research.</title>
        <authorList>
            <person name="McCartney M.A."/>
            <person name="Auch B."/>
            <person name="Kono T."/>
            <person name="Mallez S."/>
            <person name="Zhang Y."/>
            <person name="Obille A."/>
            <person name="Becker A."/>
            <person name="Abrahante J.E."/>
            <person name="Garbe J."/>
            <person name="Badalamenti J.P."/>
            <person name="Herman A."/>
            <person name="Mangelson H."/>
            <person name="Liachko I."/>
            <person name="Sullivan S."/>
            <person name="Sone E.D."/>
            <person name="Koren S."/>
            <person name="Silverstein K.A.T."/>
            <person name="Beckman K.B."/>
            <person name="Gohl D.M."/>
        </authorList>
    </citation>
    <scope>NUCLEOTIDE SEQUENCE</scope>
    <source>
        <strain evidence="1">Duluth1</strain>
        <tissue evidence="1">Whole animal</tissue>
    </source>
</reference>
<comment type="caution">
    <text evidence="1">The sequence shown here is derived from an EMBL/GenBank/DDBJ whole genome shotgun (WGS) entry which is preliminary data.</text>
</comment>
<sequence length="140" mass="15549">MPAITATSAWSSAGSNYYFTYSTVIQKANDGFRDFYYACMQYRCSENQENTNVYLNIDIPMKDMTQEPAFNCVGPCFEARCIADGSSIEGAFTAPELVAGKNGPDYYVDINVADCSSRNSYEAFAYMFYCSAGDVIFAKK</sequence>
<evidence type="ECO:0000313" key="1">
    <source>
        <dbReference type="EMBL" id="KAH3724818.1"/>
    </source>
</evidence>
<dbReference type="EMBL" id="JAIWYP010000012">
    <property type="protein sequence ID" value="KAH3724818.1"/>
    <property type="molecule type" value="Genomic_DNA"/>
</dbReference>
<keyword evidence="2" id="KW-1185">Reference proteome</keyword>
<dbReference type="Proteomes" id="UP000828390">
    <property type="component" value="Unassembled WGS sequence"/>
</dbReference>
<name>A0A9D4CGI4_DREPO</name>
<proteinExistence type="predicted"/>
<organism evidence="1 2">
    <name type="scientific">Dreissena polymorpha</name>
    <name type="common">Zebra mussel</name>
    <name type="synonym">Mytilus polymorpha</name>
    <dbReference type="NCBI Taxonomy" id="45954"/>
    <lineage>
        <taxon>Eukaryota</taxon>
        <taxon>Metazoa</taxon>
        <taxon>Spiralia</taxon>
        <taxon>Lophotrochozoa</taxon>
        <taxon>Mollusca</taxon>
        <taxon>Bivalvia</taxon>
        <taxon>Autobranchia</taxon>
        <taxon>Heteroconchia</taxon>
        <taxon>Euheterodonta</taxon>
        <taxon>Imparidentia</taxon>
        <taxon>Neoheterodontei</taxon>
        <taxon>Myida</taxon>
        <taxon>Dreissenoidea</taxon>
        <taxon>Dreissenidae</taxon>
        <taxon>Dreissena</taxon>
    </lineage>
</organism>
<evidence type="ECO:0000313" key="2">
    <source>
        <dbReference type="Proteomes" id="UP000828390"/>
    </source>
</evidence>
<dbReference type="AlphaFoldDB" id="A0A9D4CGI4"/>
<reference evidence="1" key="2">
    <citation type="submission" date="2020-11" db="EMBL/GenBank/DDBJ databases">
        <authorList>
            <person name="McCartney M.A."/>
            <person name="Auch B."/>
            <person name="Kono T."/>
            <person name="Mallez S."/>
            <person name="Becker A."/>
            <person name="Gohl D.M."/>
            <person name="Silverstein K.A.T."/>
            <person name="Koren S."/>
            <person name="Bechman K.B."/>
            <person name="Herman A."/>
            <person name="Abrahante J.E."/>
            <person name="Garbe J."/>
        </authorList>
    </citation>
    <scope>NUCLEOTIDE SEQUENCE</scope>
    <source>
        <strain evidence="1">Duluth1</strain>
        <tissue evidence="1">Whole animal</tissue>
    </source>
</reference>
<protein>
    <submittedName>
        <fullName evidence="1">Uncharacterized protein</fullName>
    </submittedName>
</protein>